<name>A0AAD4RW88_9MAGN</name>
<accession>A0AAD4RW88</accession>
<evidence type="ECO:0000313" key="6">
    <source>
        <dbReference type="Proteomes" id="UP001202328"/>
    </source>
</evidence>
<proteinExistence type="inferred from homology"/>
<feature type="compositionally biased region" description="Basic and acidic residues" evidence="4">
    <location>
        <begin position="1"/>
        <end position="11"/>
    </location>
</feature>
<evidence type="ECO:0000313" key="5">
    <source>
        <dbReference type="EMBL" id="KAI3836069.1"/>
    </source>
</evidence>
<keyword evidence="3" id="KW-0012">Acyltransferase</keyword>
<keyword evidence="6" id="KW-1185">Reference proteome</keyword>
<dbReference type="InterPro" id="IPR023213">
    <property type="entry name" value="CAT-like_dom_sf"/>
</dbReference>
<comment type="caution">
    <text evidence="5">The sequence shown here is derived from an EMBL/GenBank/DDBJ whole genome shotgun (WGS) entry which is preliminary data.</text>
</comment>
<dbReference type="EMBL" id="JAJJMB010017679">
    <property type="protein sequence ID" value="KAI3836069.1"/>
    <property type="molecule type" value="Genomic_DNA"/>
</dbReference>
<sequence length="470" mass="52393">MKIEVVSKESIRPSSPSPSHLNTYSLSLLDQLCPPLYVPLLLYFTKQAQQNGTELNLDDKESSCRYRCDVLKKSLAETLTKYYPLAGRIKDDVSVECNDEGVDYIETRVVGREVSQVMELIDSVNIDVMEPFLPFEPYGESGSTFGLGLDLVSKALLKIQVNVFDCGGIIICAYIFHRIADGTTFVNFIKDWGATARGSDGGSGFKVQGKPRYELSSLFPPRALLGFNVNEMIETEKGILTKRFVFKATNIAKLKKKCIHAAKSAYVGSDNQQLPTRFEALTSLLWKCFMDVDHQSKARQQEDVAVLRDVHYGASFSINLRTRMSPPLPTNTFGNAVGLAIAQVSHNLYSNVDHADLVSKVKNAIAQIDSEHVRALQSTDALSNIEKMKPKLEKGTVLLHFTSRCRFPIYEAADFGWGKPTWASLSKLPTKNLVMFMDTSSGDGVEAYVSLKNEDMVDFERHQELLPFLA</sequence>
<dbReference type="Proteomes" id="UP001202328">
    <property type="component" value="Unassembled WGS sequence"/>
</dbReference>
<organism evidence="5 6">
    <name type="scientific">Papaver atlanticum</name>
    <dbReference type="NCBI Taxonomy" id="357466"/>
    <lineage>
        <taxon>Eukaryota</taxon>
        <taxon>Viridiplantae</taxon>
        <taxon>Streptophyta</taxon>
        <taxon>Embryophyta</taxon>
        <taxon>Tracheophyta</taxon>
        <taxon>Spermatophyta</taxon>
        <taxon>Magnoliopsida</taxon>
        <taxon>Ranunculales</taxon>
        <taxon>Papaveraceae</taxon>
        <taxon>Papaveroideae</taxon>
        <taxon>Papaver</taxon>
    </lineage>
</organism>
<evidence type="ECO:0000256" key="3">
    <source>
        <dbReference type="ARBA" id="ARBA00023315"/>
    </source>
</evidence>
<dbReference type="GO" id="GO:0016746">
    <property type="term" value="F:acyltransferase activity"/>
    <property type="evidence" value="ECO:0007669"/>
    <property type="project" value="UniProtKB-KW"/>
</dbReference>
<evidence type="ECO:0000256" key="1">
    <source>
        <dbReference type="ARBA" id="ARBA00009861"/>
    </source>
</evidence>
<feature type="region of interest" description="Disordered" evidence="4">
    <location>
        <begin position="1"/>
        <end position="20"/>
    </location>
</feature>
<dbReference type="Pfam" id="PF02458">
    <property type="entry name" value="Transferase"/>
    <property type="match status" value="1"/>
</dbReference>
<dbReference type="Gene3D" id="3.30.559.10">
    <property type="entry name" value="Chloramphenicol acetyltransferase-like domain"/>
    <property type="match status" value="2"/>
</dbReference>
<evidence type="ECO:0000256" key="2">
    <source>
        <dbReference type="ARBA" id="ARBA00022679"/>
    </source>
</evidence>
<protein>
    <submittedName>
        <fullName evidence="5">Uncharacterized protein</fullName>
    </submittedName>
</protein>
<evidence type="ECO:0000256" key="4">
    <source>
        <dbReference type="SAM" id="MobiDB-lite"/>
    </source>
</evidence>
<dbReference type="PANTHER" id="PTHR31623">
    <property type="entry name" value="F21J9.9"/>
    <property type="match status" value="1"/>
</dbReference>
<comment type="similarity">
    <text evidence="1">Belongs to the plant acyltransferase family.</text>
</comment>
<gene>
    <name evidence="5" type="ORF">MKW98_016373</name>
</gene>
<reference evidence="5" key="1">
    <citation type="submission" date="2022-04" db="EMBL/GenBank/DDBJ databases">
        <title>A functionally conserved STORR gene fusion in Papaver species that diverged 16.8 million years ago.</title>
        <authorList>
            <person name="Catania T."/>
        </authorList>
    </citation>
    <scope>NUCLEOTIDE SEQUENCE</scope>
    <source>
        <strain evidence="5">S-188037</strain>
    </source>
</reference>
<dbReference type="AlphaFoldDB" id="A0AAD4RW88"/>
<dbReference type="PANTHER" id="PTHR31623:SF17">
    <property type="entry name" value="F21J9.9"/>
    <property type="match status" value="1"/>
</dbReference>
<keyword evidence="2" id="KW-0808">Transferase</keyword>